<evidence type="ECO:0000313" key="4">
    <source>
        <dbReference type="Proteomes" id="UP001143543"/>
    </source>
</evidence>
<keyword evidence="1" id="KW-0812">Transmembrane</keyword>
<dbReference type="Proteomes" id="UP001143543">
    <property type="component" value="Unassembled WGS sequence"/>
</dbReference>
<evidence type="ECO:0000256" key="1">
    <source>
        <dbReference type="SAM" id="Phobius"/>
    </source>
</evidence>
<proteinExistence type="predicted"/>
<dbReference type="InterPro" id="IPR005543">
    <property type="entry name" value="PASTA_dom"/>
</dbReference>
<dbReference type="CDD" id="cd06577">
    <property type="entry name" value="PASTA_pknB"/>
    <property type="match status" value="2"/>
</dbReference>
<feature type="domain" description="PASTA" evidence="2">
    <location>
        <begin position="40"/>
        <end position="108"/>
    </location>
</feature>
<feature type="transmembrane region" description="Helical" evidence="1">
    <location>
        <begin position="12"/>
        <end position="34"/>
    </location>
</feature>
<keyword evidence="1" id="KW-0472">Membrane</keyword>
<keyword evidence="1" id="KW-1133">Transmembrane helix</keyword>
<comment type="caution">
    <text evidence="3">The sequence shown here is derived from an EMBL/GenBank/DDBJ whole genome shotgun (WGS) entry which is preliminary data.</text>
</comment>
<dbReference type="Gene3D" id="3.30.10.20">
    <property type="match status" value="2"/>
</dbReference>
<reference evidence="3" key="1">
    <citation type="submission" date="2022-07" db="EMBL/GenBank/DDBJ databases">
        <title>Taxonomy of Novel Oxalotrophic and Methylotrophic Bacteria.</title>
        <authorList>
            <person name="Sahin N."/>
            <person name="Tani A."/>
        </authorList>
    </citation>
    <scope>NUCLEOTIDE SEQUENCE</scope>
    <source>
        <strain evidence="3">Y10</strain>
    </source>
</reference>
<keyword evidence="4" id="KW-1185">Reference proteome</keyword>
<accession>A0ABQ5MNB7</accession>
<dbReference type="Pfam" id="PF03793">
    <property type="entry name" value="PASTA"/>
    <property type="match status" value="2"/>
</dbReference>
<dbReference type="SMART" id="SM00740">
    <property type="entry name" value="PASTA"/>
    <property type="match status" value="2"/>
</dbReference>
<sequence length="207" mass="23098">MSFFKFLFSKTFLIQIGLAIVVLVLIVFGVLKWLDITTNHDEFVTVPDLSKMSLRMAKETAEGELLRVEVTDSAEYDPDIPRFAIIKQEPKAGSKVKENRKIYVRINPSGYRKITVPQLNQLTKRNAQAILEAIGLKVGEIEYVDDIGKDMVLGALYKGDTIYAGDKLPKTTTIDLICGNGVNPDMPNFQTETVIDSTLIQTPEGDE</sequence>
<dbReference type="PROSITE" id="PS51178">
    <property type="entry name" value="PASTA"/>
    <property type="match status" value="1"/>
</dbReference>
<protein>
    <submittedName>
        <fullName evidence="3">PASTA domain-containing protein</fullName>
    </submittedName>
</protein>
<evidence type="ECO:0000313" key="3">
    <source>
        <dbReference type="EMBL" id="GLB50893.1"/>
    </source>
</evidence>
<gene>
    <name evidence="3" type="ORF">Y10_32610</name>
</gene>
<evidence type="ECO:0000259" key="2">
    <source>
        <dbReference type="PROSITE" id="PS51178"/>
    </source>
</evidence>
<dbReference type="EMBL" id="BRVO01000005">
    <property type="protein sequence ID" value="GLB50893.1"/>
    <property type="molecule type" value="Genomic_DNA"/>
</dbReference>
<organism evidence="3 4">
    <name type="scientific">Neptunitalea lumnitzerae</name>
    <dbReference type="NCBI Taxonomy" id="2965509"/>
    <lineage>
        <taxon>Bacteria</taxon>
        <taxon>Pseudomonadati</taxon>
        <taxon>Bacteroidota</taxon>
        <taxon>Flavobacteriia</taxon>
        <taxon>Flavobacteriales</taxon>
        <taxon>Flavobacteriaceae</taxon>
        <taxon>Neptunitalea</taxon>
    </lineage>
</organism>
<name>A0ABQ5MNB7_9FLAO</name>
<dbReference type="RefSeq" id="WP_281766529.1">
    <property type="nucleotide sequence ID" value="NZ_BRVO01000005.1"/>
</dbReference>